<dbReference type="GO" id="GO:0003677">
    <property type="term" value="F:DNA binding"/>
    <property type="evidence" value="ECO:0007669"/>
    <property type="project" value="InterPro"/>
</dbReference>
<dbReference type="InterPro" id="IPR010982">
    <property type="entry name" value="Lambda_DNA-bd_dom_sf"/>
</dbReference>
<organism evidence="1 2">
    <name type="scientific">Bacillus thuringiensis serovar mexicanensis</name>
    <dbReference type="NCBI Taxonomy" id="180868"/>
    <lineage>
        <taxon>Bacteria</taxon>
        <taxon>Bacillati</taxon>
        <taxon>Bacillota</taxon>
        <taxon>Bacilli</taxon>
        <taxon>Bacillales</taxon>
        <taxon>Bacillaceae</taxon>
        <taxon>Bacillus</taxon>
        <taxon>Bacillus cereus group</taxon>
    </lineage>
</organism>
<dbReference type="EMBL" id="NFCF01000063">
    <property type="protein sequence ID" value="OTW50757.1"/>
    <property type="molecule type" value="Genomic_DNA"/>
</dbReference>
<evidence type="ECO:0000313" key="1">
    <source>
        <dbReference type="EMBL" id="OTW50757.1"/>
    </source>
</evidence>
<dbReference type="AlphaFoldDB" id="A0A242WAF7"/>
<dbReference type="InterPro" id="IPR001387">
    <property type="entry name" value="Cro/C1-type_HTH"/>
</dbReference>
<evidence type="ECO:0000313" key="2">
    <source>
        <dbReference type="Proteomes" id="UP000195152"/>
    </source>
</evidence>
<dbReference type="Proteomes" id="UP000195152">
    <property type="component" value="Unassembled WGS sequence"/>
</dbReference>
<proteinExistence type="predicted"/>
<dbReference type="SUPFAM" id="SSF47413">
    <property type="entry name" value="lambda repressor-like DNA-binding domains"/>
    <property type="match status" value="1"/>
</dbReference>
<dbReference type="Gene3D" id="1.10.260.40">
    <property type="entry name" value="lambda repressor-like DNA-binding domains"/>
    <property type="match status" value="1"/>
</dbReference>
<sequence length="73" mass="8620">MHNKLNLDIKPVNDIEKILLFMRRHNFSNEEVANKLGVTPNYLSSVMNEKYPLNANLIRRFNEFVAKENCIEQ</sequence>
<protein>
    <submittedName>
        <fullName evidence="1">Transcriptional regulator</fullName>
    </submittedName>
</protein>
<dbReference type="CDD" id="cd00093">
    <property type="entry name" value="HTH_XRE"/>
    <property type="match status" value="1"/>
</dbReference>
<dbReference type="RefSeq" id="WP_000551639.1">
    <property type="nucleotide sequence ID" value="NZ_NFCF01000063.1"/>
</dbReference>
<accession>A0A242WAF7</accession>
<gene>
    <name evidence="1" type="ORF">BK699_09390</name>
</gene>
<comment type="caution">
    <text evidence="1">The sequence shown here is derived from an EMBL/GenBank/DDBJ whole genome shotgun (WGS) entry which is preliminary data.</text>
</comment>
<name>A0A242WAF7_BACTU</name>
<reference evidence="1 2" key="1">
    <citation type="submission" date="2016-10" db="EMBL/GenBank/DDBJ databases">
        <title>Comparative genomics of Bacillus thuringiensis reveals a path to pathogens against multiple invertebrate hosts.</title>
        <authorList>
            <person name="Zheng J."/>
            <person name="Gao Q."/>
            <person name="Liu H."/>
            <person name="Peng D."/>
            <person name="Ruan L."/>
            <person name="Sun M."/>
        </authorList>
    </citation>
    <scope>NUCLEOTIDE SEQUENCE [LARGE SCALE GENOMIC DNA]</scope>
    <source>
        <strain evidence="1">BGSC 4AC1</strain>
    </source>
</reference>